<dbReference type="PANTHER" id="PTHR37423">
    <property type="entry name" value="SOLUBLE LYTIC MUREIN TRANSGLYCOSYLASE-RELATED"/>
    <property type="match status" value="1"/>
</dbReference>
<protein>
    <recommendedName>
        <fullName evidence="6">Outer membrane protein assembly factor BamD</fullName>
    </recommendedName>
</protein>
<keyword evidence="2 6" id="KW-0472">Membrane</keyword>
<keyword evidence="3" id="KW-0564">Palmitate</keyword>
<reference evidence="9 10" key="1">
    <citation type="submission" date="2023-03" db="EMBL/GenBank/DDBJ databases">
        <authorList>
            <person name="Pearce D."/>
        </authorList>
    </citation>
    <scope>NUCLEOTIDE SEQUENCE [LARGE SCALE GENOMIC DNA]</scope>
    <source>
        <strain evidence="9">Msz</strain>
    </source>
</reference>
<dbReference type="PANTHER" id="PTHR37423:SF1">
    <property type="entry name" value="OUTER MEMBRANE PROTEIN ASSEMBLY FACTOR BAMD"/>
    <property type="match status" value="1"/>
</dbReference>
<evidence type="ECO:0000256" key="2">
    <source>
        <dbReference type="ARBA" id="ARBA00023136"/>
    </source>
</evidence>
<evidence type="ECO:0000256" key="1">
    <source>
        <dbReference type="ARBA" id="ARBA00022729"/>
    </source>
</evidence>
<evidence type="ECO:0000259" key="8">
    <source>
        <dbReference type="Pfam" id="PF13525"/>
    </source>
</evidence>
<dbReference type="InterPro" id="IPR019734">
    <property type="entry name" value="TPR_rpt"/>
</dbReference>
<name>A0ABN8X468_9GAMM</name>
<evidence type="ECO:0000256" key="7">
    <source>
        <dbReference type="PROSITE-ProRule" id="PRU00339"/>
    </source>
</evidence>
<keyword evidence="5" id="KW-0449">Lipoprotein</keyword>
<keyword evidence="4 6" id="KW-0998">Cell outer membrane</keyword>
<dbReference type="Proteomes" id="UP001162030">
    <property type="component" value="Chromosome"/>
</dbReference>
<dbReference type="PROSITE" id="PS50005">
    <property type="entry name" value="TPR"/>
    <property type="match status" value="1"/>
</dbReference>
<proteinExistence type="inferred from homology"/>
<accession>A0ABN8X468</accession>
<dbReference type="InterPro" id="IPR011990">
    <property type="entry name" value="TPR-like_helical_dom_sf"/>
</dbReference>
<evidence type="ECO:0000256" key="4">
    <source>
        <dbReference type="ARBA" id="ARBA00023237"/>
    </source>
</evidence>
<comment type="function">
    <text evidence="6">Part of the outer membrane protein assembly complex, which is involved in assembly and insertion of beta-barrel proteins into the outer membrane.</text>
</comment>
<dbReference type="EMBL" id="OX458333">
    <property type="protein sequence ID" value="CAI8864727.1"/>
    <property type="molecule type" value="Genomic_DNA"/>
</dbReference>
<evidence type="ECO:0000313" key="9">
    <source>
        <dbReference type="EMBL" id="CAI8864727.1"/>
    </source>
</evidence>
<evidence type="ECO:0000256" key="3">
    <source>
        <dbReference type="ARBA" id="ARBA00023139"/>
    </source>
</evidence>
<dbReference type="InterPro" id="IPR039565">
    <property type="entry name" value="BamD-like"/>
</dbReference>
<comment type="subunit">
    <text evidence="6">Part of the Bam complex.</text>
</comment>
<dbReference type="Pfam" id="PF13525">
    <property type="entry name" value="YfiO"/>
    <property type="match status" value="1"/>
</dbReference>
<keyword evidence="7" id="KW-0802">TPR repeat</keyword>
<evidence type="ECO:0000313" key="10">
    <source>
        <dbReference type="Proteomes" id="UP001162030"/>
    </source>
</evidence>
<dbReference type="Gene3D" id="1.25.40.10">
    <property type="entry name" value="Tetratricopeptide repeat domain"/>
    <property type="match status" value="1"/>
</dbReference>
<comment type="subcellular location">
    <subcellularLocation>
        <location evidence="6">Cell outer membrane</location>
    </subcellularLocation>
</comment>
<organism evidence="9 10">
    <name type="scientific">Methylocaldum szegediense</name>
    <dbReference type="NCBI Taxonomy" id="73780"/>
    <lineage>
        <taxon>Bacteria</taxon>
        <taxon>Pseudomonadati</taxon>
        <taxon>Pseudomonadota</taxon>
        <taxon>Gammaproteobacteria</taxon>
        <taxon>Methylococcales</taxon>
        <taxon>Methylococcaceae</taxon>
        <taxon>Methylocaldum</taxon>
    </lineage>
</organism>
<keyword evidence="10" id="KW-1185">Reference proteome</keyword>
<comment type="similarity">
    <text evidence="6">Belongs to the BamD family.</text>
</comment>
<sequence>MDDAATRDPGQNRRVMQQRILQGSVAVAGRRVHNQPCRFIDNQDRFILKKNRERNILSFDRCGLFQRGAQNHVLPAQKPVFWRQNSTIDTNRPALNPALQATPGKIRKQLAQSLIEATAGQGGWNFGGKNAGGIHFYGIENSRYTAPVQIAIPIMSSSFDFFRLARPILWPLAFAALLFGCSTTREEKDEYADWTAEQFYTEAKKALTEKRYEKAVKLYEKLEARYPFGKYATQAQLDIAYAYYKNDEPDSALAAADRFIKLNPTHPNVDYAYYLKGLVNYNRGISFVDRFLPTDSSQRDPGSARDAYKEFEELIAKFPKSRYVDDARQRMVSLRNNLAMYEVHVADFYMRRGAYLAAARRCAEIIRNYQRTPAVPVALQIMEKAYRKLDMKELADDAARVYAFNYAQGVPGQAKDLVYQPSVMERLWNFIGLEK</sequence>
<gene>
    <name evidence="6" type="primary">bamD</name>
    <name evidence="9" type="ORF">MSZNOR_2762</name>
</gene>
<evidence type="ECO:0000256" key="5">
    <source>
        <dbReference type="ARBA" id="ARBA00023288"/>
    </source>
</evidence>
<dbReference type="NCBIfam" id="TIGR03302">
    <property type="entry name" value="OM_YfiO"/>
    <property type="match status" value="1"/>
</dbReference>
<feature type="domain" description="Outer membrane lipoprotein BamD-like" evidence="8">
    <location>
        <begin position="195"/>
        <end position="399"/>
    </location>
</feature>
<dbReference type="HAMAP" id="MF_00922">
    <property type="entry name" value="OM_assembly_BamD"/>
    <property type="match status" value="1"/>
</dbReference>
<keyword evidence="1 6" id="KW-0732">Signal</keyword>
<dbReference type="InterPro" id="IPR017689">
    <property type="entry name" value="BamD"/>
</dbReference>
<dbReference type="SUPFAM" id="SSF48452">
    <property type="entry name" value="TPR-like"/>
    <property type="match status" value="1"/>
</dbReference>
<dbReference type="CDD" id="cd15830">
    <property type="entry name" value="BamD"/>
    <property type="match status" value="1"/>
</dbReference>
<evidence type="ECO:0000256" key="6">
    <source>
        <dbReference type="HAMAP-Rule" id="MF_00922"/>
    </source>
</evidence>
<feature type="repeat" description="TPR" evidence="7">
    <location>
        <begin position="233"/>
        <end position="266"/>
    </location>
</feature>